<dbReference type="GO" id="GO:0015629">
    <property type="term" value="C:actin cytoskeleton"/>
    <property type="evidence" value="ECO:0007669"/>
    <property type="project" value="TreeGrafter"/>
</dbReference>
<sequence>MTRFCLRERGLESRLRFFNSQLLNCLAAPLADRLKEWRRTVTQLDRENSKELRRARNEFQRVTCEFEKLNKGFRRKDDIRNHSEPVGEMCIELNAD</sequence>
<keyword evidence="4" id="KW-1185">Reference proteome</keyword>
<evidence type="ECO:0000313" key="4">
    <source>
        <dbReference type="Proteomes" id="UP000748531"/>
    </source>
</evidence>
<feature type="coiled-coil region" evidence="1">
    <location>
        <begin position="34"/>
        <end position="72"/>
    </location>
</feature>
<dbReference type="GO" id="GO:0005543">
    <property type="term" value="F:phospholipid binding"/>
    <property type="evidence" value="ECO:0007669"/>
    <property type="project" value="TreeGrafter"/>
</dbReference>
<dbReference type="Proteomes" id="UP000748531">
    <property type="component" value="Unassembled WGS sequence"/>
</dbReference>
<dbReference type="GO" id="GO:0030031">
    <property type="term" value="P:cell projection assembly"/>
    <property type="evidence" value="ECO:0007669"/>
    <property type="project" value="TreeGrafter"/>
</dbReference>
<keyword evidence="1" id="KW-0175">Coiled coil</keyword>
<dbReference type="GO" id="GO:0007009">
    <property type="term" value="P:plasma membrane organization"/>
    <property type="evidence" value="ECO:0007669"/>
    <property type="project" value="InterPro"/>
</dbReference>
<dbReference type="GO" id="GO:0003779">
    <property type="term" value="F:actin binding"/>
    <property type="evidence" value="ECO:0007669"/>
    <property type="project" value="InterPro"/>
</dbReference>
<gene>
    <name evidence="3" type="ORF">PHET_12473</name>
</gene>
<name>A0A8J4SSK3_9TREM</name>
<dbReference type="InterPro" id="IPR030127">
    <property type="entry name" value="MTSS1/MTSS2"/>
</dbReference>
<proteinExistence type="predicted"/>
<dbReference type="InterPro" id="IPR027267">
    <property type="entry name" value="AH/BAR_dom_sf"/>
</dbReference>
<dbReference type="AlphaFoldDB" id="A0A8J4SSK3"/>
<dbReference type="EMBL" id="LUCH01016676">
    <property type="protein sequence ID" value="KAF5395270.1"/>
    <property type="molecule type" value="Genomic_DNA"/>
</dbReference>
<comment type="caution">
    <text evidence="3">The sequence shown here is derived from an EMBL/GenBank/DDBJ whole genome shotgun (WGS) entry which is preliminary data.</text>
</comment>
<reference evidence="3" key="1">
    <citation type="submission" date="2019-05" db="EMBL/GenBank/DDBJ databases">
        <title>Annotation for the trematode Paragonimus heterotremus.</title>
        <authorList>
            <person name="Choi Y.-J."/>
        </authorList>
    </citation>
    <scope>NUCLEOTIDE SEQUENCE</scope>
    <source>
        <strain evidence="3">LC</strain>
    </source>
</reference>
<dbReference type="InterPro" id="IPR013606">
    <property type="entry name" value="I-BAR_dom"/>
</dbReference>
<dbReference type="GO" id="GO:0009898">
    <property type="term" value="C:cytoplasmic side of plasma membrane"/>
    <property type="evidence" value="ECO:0007669"/>
    <property type="project" value="TreeGrafter"/>
</dbReference>
<dbReference type="SUPFAM" id="SSF103657">
    <property type="entry name" value="BAR/IMD domain-like"/>
    <property type="match status" value="1"/>
</dbReference>
<protein>
    <recommendedName>
        <fullName evidence="2">IMD domain-containing protein</fullName>
    </recommendedName>
</protein>
<evidence type="ECO:0000256" key="1">
    <source>
        <dbReference type="SAM" id="Coils"/>
    </source>
</evidence>
<dbReference type="OrthoDB" id="10061327at2759"/>
<organism evidence="3 4">
    <name type="scientific">Paragonimus heterotremus</name>
    <dbReference type="NCBI Taxonomy" id="100268"/>
    <lineage>
        <taxon>Eukaryota</taxon>
        <taxon>Metazoa</taxon>
        <taxon>Spiralia</taxon>
        <taxon>Lophotrochozoa</taxon>
        <taxon>Platyhelminthes</taxon>
        <taxon>Trematoda</taxon>
        <taxon>Digenea</taxon>
        <taxon>Plagiorchiida</taxon>
        <taxon>Troglotremata</taxon>
        <taxon>Troglotrematidae</taxon>
        <taxon>Paragonimus</taxon>
    </lineage>
</organism>
<evidence type="ECO:0000259" key="2">
    <source>
        <dbReference type="Pfam" id="PF08397"/>
    </source>
</evidence>
<dbReference type="PANTHER" id="PTHR15708">
    <property type="entry name" value="ACTIN BUNDLING/MISSING IN METASTASIS-RELATED"/>
    <property type="match status" value="1"/>
</dbReference>
<evidence type="ECO:0000313" key="3">
    <source>
        <dbReference type="EMBL" id="KAF5395270.1"/>
    </source>
</evidence>
<dbReference type="Pfam" id="PF08397">
    <property type="entry name" value="IMD"/>
    <property type="match status" value="1"/>
</dbReference>
<dbReference type="Gene3D" id="1.20.1270.60">
    <property type="entry name" value="Arfaptin homology (AH) domain/BAR domain"/>
    <property type="match status" value="1"/>
</dbReference>
<feature type="domain" description="IMD" evidence="2">
    <location>
        <begin position="2"/>
        <end position="82"/>
    </location>
</feature>
<accession>A0A8J4SSK3</accession>
<dbReference type="PANTHER" id="PTHR15708:SF4">
    <property type="entry name" value="FI21477P1-RELATED"/>
    <property type="match status" value="1"/>
</dbReference>